<evidence type="ECO:0000313" key="9">
    <source>
        <dbReference type="Proteomes" id="UP000093199"/>
    </source>
</evidence>
<dbReference type="EMBL" id="MASJ01000022">
    <property type="protein sequence ID" value="OCS84846.1"/>
    <property type="molecule type" value="Genomic_DNA"/>
</dbReference>
<dbReference type="GO" id="GO:0016831">
    <property type="term" value="F:carboxy-lyase activity"/>
    <property type="evidence" value="ECO:0007669"/>
    <property type="project" value="UniProtKB-KW"/>
</dbReference>
<organism evidence="8 9">
    <name type="scientific">Caryophanon tenue</name>
    <dbReference type="NCBI Taxonomy" id="33978"/>
    <lineage>
        <taxon>Bacteria</taxon>
        <taxon>Bacillati</taxon>
        <taxon>Bacillota</taxon>
        <taxon>Bacilli</taxon>
        <taxon>Bacillales</taxon>
        <taxon>Caryophanaceae</taxon>
        <taxon>Caryophanon</taxon>
    </lineage>
</organism>
<evidence type="ECO:0000256" key="1">
    <source>
        <dbReference type="ARBA" id="ARBA00001933"/>
    </source>
</evidence>
<keyword evidence="9" id="KW-1185">Reference proteome</keyword>
<comment type="cofactor">
    <cofactor evidence="1">
        <name>pyridoxal 5'-phosphate</name>
        <dbReference type="ChEBI" id="CHEBI:597326"/>
    </cofactor>
</comment>
<comment type="caution">
    <text evidence="8">The sequence shown here is derived from an EMBL/GenBank/DDBJ whole genome shotgun (WGS) entry which is preliminary data.</text>
</comment>
<dbReference type="Proteomes" id="UP000093199">
    <property type="component" value="Unassembled WGS sequence"/>
</dbReference>
<evidence type="ECO:0000259" key="6">
    <source>
        <dbReference type="Pfam" id="PF01276"/>
    </source>
</evidence>
<protein>
    <submittedName>
        <fullName evidence="8">Lysine decarboxylase</fullName>
    </submittedName>
</protein>
<feature type="domain" description="Orn/Lys/Arg decarboxylases family 1 pyridoxal-P attachment site" evidence="6">
    <location>
        <begin position="6"/>
        <end position="276"/>
    </location>
</feature>
<name>A0A1C0YCD6_9BACL</name>
<gene>
    <name evidence="8" type="ORF">A6M13_14935</name>
</gene>
<accession>A0A1C0YCD6</accession>
<dbReference type="SUPFAM" id="SSF53383">
    <property type="entry name" value="PLP-dependent transferases"/>
    <property type="match status" value="1"/>
</dbReference>
<dbReference type="OrthoDB" id="9815233at2"/>
<dbReference type="STRING" id="33978.A6M13_14935"/>
<dbReference type="InterPro" id="IPR015424">
    <property type="entry name" value="PyrdxlP-dep_Trfase"/>
</dbReference>
<keyword evidence="3" id="KW-0210">Decarboxylase</keyword>
<dbReference type="Pfam" id="PF01276">
    <property type="entry name" value="OKR_DC_1"/>
    <property type="match status" value="1"/>
</dbReference>
<dbReference type="PANTHER" id="PTHR43277:SF3">
    <property type="entry name" value="DECARBOXYLASE, PUTATIVE-RELATED"/>
    <property type="match status" value="1"/>
</dbReference>
<dbReference type="PANTHER" id="PTHR43277">
    <property type="entry name" value="ARGININE DECARBOXYLASE"/>
    <property type="match status" value="1"/>
</dbReference>
<reference evidence="8 9" key="1">
    <citation type="submission" date="2016-07" db="EMBL/GenBank/DDBJ databases">
        <title>Caryophanon tenue genome sequencing.</title>
        <authorList>
            <person name="Verma A."/>
            <person name="Pal Y."/>
            <person name="Krishnamurthi S."/>
        </authorList>
    </citation>
    <scope>NUCLEOTIDE SEQUENCE [LARGE SCALE GENOMIC DNA]</scope>
    <source>
        <strain evidence="8 9">DSM 14152</strain>
    </source>
</reference>
<dbReference type="Gene3D" id="3.40.640.10">
    <property type="entry name" value="Type I PLP-dependent aspartate aminotransferase-like (Major domain)"/>
    <property type="match status" value="1"/>
</dbReference>
<dbReference type="InterPro" id="IPR015421">
    <property type="entry name" value="PyrdxlP-dep_Trfase_major"/>
</dbReference>
<dbReference type="InterPro" id="IPR052357">
    <property type="entry name" value="Orn_Lys_Arg_decarboxylase-I"/>
</dbReference>
<dbReference type="InterPro" id="IPR008286">
    <property type="entry name" value="Prn/Lys/Arg_de-COase_C"/>
</dbReference>
<proteinExistence type="inferred from homology"/>
<feature type="domain" description="Orn/Lys/Arg decarboxylase C-terminal" evidence="7">
    <location>
        <begin position="367"/>
        <end position="445"/>
    </location>
</feature>
<dbReference type="Gene3D" id="3.90.100.10">
    <property type="entry name" value="Orn/Lys/Arg decarboxylase, C-terminal domain"/>
    <property type="match status" value="1"/>
</dbReference>
<comment type="similarity">
    <text evidence="2">Belongs to the Orn/Lys/Arg decarboxylase class-I family.</text>
</comment>
<dbReference type="SUPFAM" id="SSF55904">
    <property type="entry name" value="Ornithine decarboxylase C-terminal domain"/>
    <property type="match status" value="1"/>
</dbReference>
<keyword evidence="4" id="KW-0663">Pyridoxal phosphate</keyword>
<evidence type="ECO:0000256" key="3">
    <source>
        <dbReference type="ARBA" id="ARBA00022793"/>
    </source>
</evidence>
<evidence type="ECO:0000256" key="4">
    <source>
        <dbReference type="ARBA" id="ARBA00022898"/>
    </source>
</evidence>
<sequence>MQQQKPLVEALQKFQQQKTMSFHVPGHKNGQLTTLPSIYHNVLQMDVTELTTLDDLHYPEECILEATKLLQQTYDASRSFFLVNGSTVGNLAMIYATCQQGDTVLVQRNAHKSVFHALELVGAVPVVLAPEWHEETKTAGHIALHTLVHALAQYPFAKALILTSPTYYGVTAPHLQQLIEQAHAYSIPVLVDEAHGAHFAASSHFPASALTLGADVVVQSAHKTLSAMTMASFLHVKSTLVDEERIAKYLRMLQSSSPSYVLLASLDDARHQVANYTQADYHALMQIRTQLIDALRMMELVVIEAADPLKLCIRAEGYNGFQLKAALEKQHVYAELADNEQVLFVLPLVTADAQLTYQKEIEAIRHAVTHLQKEQPIHKVFPTLDYTERVTCIERSRATKQQLVTLEQAIGQRSAQSIVPYPPGIPLMMHGETITAQHIEALLHYQQLGCQIQGEHDLTNNQLYVMKED</sequence>
<dbReference type="Pfam" id="PF03711">
    <property type="entry name" value="OKR_DC_1_C"/>
    <property type="match status" value="1"/>
</dbReference>
<keyword evidence="5" id="KW-0456">Lyase</keyword>
<evidence type="ECO:0000256" key="2">
    <source>
        <dbReference type="ARBA" id="ARBA00010671"/>
    </source>
</evidence>
<dbReference type="InterPro" id="IPR000310">
    <property type="entry name" value="Orn/Lys/Arg_deCO2ase_major_dom"/>
</dbReference>
<evidence type="ECO:0000256" key="5">
    <source>
        <dbReference type="ARBA" id="ARBA00023239"/>
    </source>
</evidence>
<dbReference type="InterPro" id="IPR036633">
    <property type="entry name" value="Prn/Lys/Arg_de-COase_C_sf"/>
</dbReference>
<evidence type="ECO:0000313" key="8">
    <source>
        <dbReference type="EMBL" id="OCS84846.1"/>
    </source>
</evidence>
<evidence type="ECO:0000259" key="7">
    <source>
        <dbReference type="Pfam" id="PF03711"/>
    </source>
</evidence>
<dbReference type="AlphaFoldDB" id="A0A1C0YCD6"/>
<dbReference type="RefSeq" id="WP_066545592.1">
    <property type="nucleotide sequence ID" value="NZ_MASJ01000022.1"/>
</dbReference>